<proteinExistence type="predicted"/>
<organism evidence="4 5">
    <name type="scientific">Marasmius crinis-equi</name>
    <dbReference type="NCBI Taxonomy" id="585013"/>
    <lineage>
        <taxon>Eukaryota</taxon>
        <taxon>Fungi</taxon>
        <taxon>Dikarya</taxon>
        <taxon>Basidiomycota</taxon>
        <taxon>Agaricomycotina</taxon>
        <taxon>Agaricomycetes</taxon>
        <taxon>Agaricomycetidae</taxon>
        <taxon>Agaricales</taxon>
        <taxon>Marasmiineae</taxon>
        <taxon>Marasmiaceae</taxon>
        <taxon>Marasmius</taxon>
    </lineage>
</organism>
<dbReference type="InterPro" id="IPR027417">
    <property type="entry name" value="P-loop_NTPase"/>
</dbReference>
<dbReference type="InterPro" id="IPR003395">
    <property type="entry name" value="RecF/RecN/SMC_N"/>
</dbReference>
<evidence type="ECO:0000256" key="2">
    <source>
        <dbReference type="SAM" id="MobiDB-lite"/>
    </source>
</evidence>
<sequence length="398" mass="44974">MRIEELVLEGFKSYPERTQIQGWDPSFNAITGLNGSGKSNILDAIAFMRAQHQADLVYKKGQAGITKASVTTVFDNSDRDKSPVGYEDWKQIFVTRQFALPNNSKYLVNGHRAQQQAVQSLFQSVQLKINNPNFVIMQGKITKVLNMRASEILGMVEEAAGTRMFEERKDKARKTMQKKDKRVQEITSMLTEEIMPKLDKLREEKCSYLEFQKAETEKENLEQVLAAWGWQDAVDRIEGSKREAEESKEEIESKKQEKSERKEAIKGDERKAEKVQKAREEEMKKGGKLSQLQEQVTALEKDLVKVKTQAEIKEKDIKDEEAKLAASEAGIAEMEETCTEKEKEAGKINKDYNALKDVNTTMQDKLKSDKELLQTLLTGLSSNNANAGSGGGGYMGQL</sequence>
<accession>A0ABR3FZS3</accession>
<dbReference type="EMBL" id="JBAHYK010000021">
    <property type="protein sequence ID" value="KAL0580856.1"/>
    <property type="molecule type" value="Genomic_DNA"/>
</dbReference>
<dbReference type="Gene3D" id="3.40.50.300">
    <property type="entry name" value="P-loop containing nucleotide triphosphate hydrolases"/>
    <property type="match status" value="1"/>
</dbReference>
<keyword evidence="5" id="KW-1185">Reference proteome</keyword>
<feature type="domain" description="RecF/RecN/SMC N-terminal" evidence="3">
    <location>
        <begin position="3"/>
        <end position="288"/>
    </location>
</feature>
<comment type="caution">
    <text evidence="4">The sequence shown here is derived from an EMBL/GenBank/DDBJ whole genome shotgun (WGS) entry which is preliminary data.</text>
</comment>
<dbReference type="Pfam" id="PF02463">
    <property type="entry name" value="SMC_N"/>
    <property type="match status" value="1"/>
</dbReference>
<dbReference type="CDD" id="cd03273">
    <property type="entry name" value="ABC_SMC2_euk"/>
    <property type="match status" value="1"/>
</dbReference>
<evidence type="ECO:0000313" key="5">
    <source>
        <dbReference type="Proteomes" id="UP001465976"/>
    </source>
</evidence>
<feature type="compositionally biased region" description="Gly residues" evidence="2">
    <location>
        <begin position="388"/>
        <end position="398"/>
    </location>
</feature>
<evidence type="ECO:0000256" key="1">
    <source>
        <dbReference type="ARBA" id="ARBA00023306"/>
    </source>
</evidence>
<dbReference type="Proteomes" id="UP001465976">
    <property type="component" value="Unassembled WGS sequence"/>
</dbReference>
<reference evidence="4 5" key="1">
    <citation type="submission" date="2024-02" db="EMBL/GenBank/DDBJ databases">
        <title>A draft genome for the cacao thread blight pathogen Marasmius crinis-equi.</title>
        <authorList>
            <person name="Cohen S.P."/>
            <person name="Baruah I.K."/>
            <person name="Amoako-Attah I."/>
            <person name="Bukari Y."/>
            <person name="Meinhardt L.W."/>
            <person name="Bailey B.A."/>
        </authorList>
    </citation>
    <scope>NUCLEOTIDE SEQUENCE [LARGE SCALE GENOMIC DNA]</scope>
    <source>
        <strain evidence="4 5">GH-76</strain>
    </source>
</reference>
<feature type="region of interest" description="Disordered" evidence="2">
    <location>
        <begin position="379"/>
        <end position="398"/>
    </location>
</feature>
<evidence type="ECO:0000259" key="3">
    <source>
        <dbReference type="Pfam" id="PF02463"/>
    </source>
</evidence>
<name>A0ABR3FZS3_9AGAR</name>
<evidence type="ECO:0000313" key="4">
    <source>
        <dbReference type="EMBL" id="KAL0580856.1"/>
    </source>
</evidence>
<protein>
    <submittedName>
        <fullName evidence="4">Structural maintenance of chromosomes protein 2</fullName>
    </submittedName>
</protein>
<feature type="compositionally biased region" description="Basic and acidic residues" evidence="2">
    <location>
        <begin position="239"/>
        <end position="285"/>
    </location>
</feature>
<gene>
    <name evidence="4" type="primary">SMC2_1</name>
    <name evidence="4" type="ORF">V5O48_001148</name>
</gene>
<keyword evidence="1" id="KW-0131">Cell cycle</keyword>
<feature type="region of interest" description="Disordered" evidence="2">
    <location>
        <begin position="239"/>
        <end position="291"/>
    </location>
</feature>
<dbReference type="InterPro" id="IPR027120">
    <property type="entry name" value="Smc2_ABC"/>
</dbReference>
<dbReference type="SUPFAM" id="SSF52540">
    <property type="entry name" value="P-loop containing nucleoside triphosphate hydrolases"/>
    <property type="match status" value="1"/>
</dbReference>
<dbReference type="PANTHER" id="PTHR43977">
    <property type="entry name" value="STRUCTURAL MAINTENANCE OF CHROMOSOMES PROTEIN 3"/>
    <property type="match status" value="1"/>
</dbReference>